<evidence type="ECO:0000313" key="3">
    <source>
        <dbReference type="Proteomes" id="UP001227095"/>
    </source>
</evidence>
<reference evidence="2 3" key="1">
    <citation type="submission" date="2023-04" db="EMBL/GenBank/DDBJ databases">
        <title>Neorhizobium petrolearium OS53, complete genome.</title>
        <authorList>
            <person name="Yu T."/>
        </authorList>
    </citation>
    <scope>NUCLEOTIDE SEQUENCE [LARGE SCALE GENOMIC DNA]</scope>
    <source>
        <strain evidence="2 3">OS53</strain>
    </source>
</reference>
<name>A0ABY8M4V0_9HYPH</name>
<dbReference type="Proteomes" id="UP001227095">
    <property type="component" value="Chromosome"/>
</dbReference>
<evidence type="ECO:0000313" key="2">
    <source>
        <dbReference type="EMBL" id="WGI69570.1"/>
    </source>
</evidence>
<organism evidence="2 3">
    <name type="scientific">Neorhizobium petrolearium</name>
    <dbReference type="NCBI Taxonomy" id="515361"/>
    <lineage>
        <taxon>Bacteria</taxon>
        <taxon>Pseudomonadati</taxon>
        <taxon>Pseudomonadota</taxon>
        <taxon>Alphaproteobacteria</taxon>
        <taxon>Hyphomicrobiales</taxon>
        <taxon>Rhizobiaceae</taxon>
        <taxon>Rhizobium/Agrobacterium group</taxon>
        <taxon>Neorhizobium</taxon>
    </lineage>
</organism>
<dbReference type="EMBL" id="CP123000">
    <property type="protein sequence ID" value="WGI69570.1"/>
    <property type="molecule type" value="Genomic_DNA"/>
</dbReference>
<sequence length="231" mass="25339">MKVIFVGPSLPDARRFVAEDMIIRPPATQGDVRLAVDEGARAIGLIDGAFEYVAPVWHKEILYGLSKGVAIFGAASMGALRAAECHTFGMTGIGEIFKAYAAETLVDDADVALLHGPEELGYVAITIPMVNVDATLARCCADGLVSDREARWLKEIARSLFFKVRSWNTIVRNCPQIRSTRTEELLRILNNNYVDQKKADAIALIEALRRSDGRSPPPSFVFNQTSLWSDG</sequence>
<dbReference type="Pfam" id="PF07812">
    <property type="entry name" value="TfuA"/>
    <property type="match status" value="1"/>
</dbReference>
<keyword evidence="3" id="KW-1185">Reference proteome</keyword>
<protein>
    <submittedName>
        <fullName evidence="2">TfuA-like protein</fullName>
    </submittedName>
</protein>
<accession>A0ABY8M4V0</accession>
<evidence type="ECO:0000259" key="1">
    <source>
        <dbReference type="Pfam" id="PF07812"/>
    </source>
</evidence>
<proteinExistence type="predicted"/>
<feature type="domain" description="TfuA-like core" evidence="1">
    <location>
        <begin position="47"/>
        <end position="166"/>
    </location>
</feature>
<gene>
    <name evidence="2" type="ORF">QEO92_05690</name>
</gene>
<dbReference type="RefSeq" id="WP_227702448.1">
    <property type="nucleotide sequence ID" value="NZ_CP123000.1"/>
</dbReference>
<dbReference type="InterPro" id="IPR012924">
    <property type="entry name" value="TfuA_core"/>
</dbReference>